<gene>
    <name evidence="1" type="ORF">QJS10_CPB22g01231</name>
</gene>
<evidence type="ECO:0000313" key="1">
    <source>
        <dbReference type="EMBL" id="KAK1282170.1"/>
    </source>
</evidence>
<dbReference type="Proteomes" id="UP001180020">
    <property type="component" value="Unassembled WGS sequence"/>
</dbReference>
<reference evidence="1" key="2">
    <citation type="submission" date="2023-06" db="EMBL/GenBank/DDBJ databases">
        <authorList>
            <person name="Ma L."/>
            <person name="Liu K.-W."/>
            <person name="Li Z."/>
            <person name="Hsiao Y.-Y."/>
            <person name="Qi Y."/>
            <person name="Fu T."/>
            <person name="Tang G."/>
            <person name="Zhang D."/>
            <person name="Sun W.-H."/>
            <person name="Liu D.-K."/>
            <person name="Li Y."/>
            <person name="Chen G.-Z."/>
            <person name="Liu X.-D."/>
            <person name="Liao X.-Y."/>
            <person name="Jiang Y.-T."/>
            <person name="Yu X."/>
            <person name="Hao Y."/>
            <person name="Huang J."/>
            <person name="Zhao X.-W."/>
            <person name="Ke S."/>
            <person name="Chen Y.-Y."/>
            <person name="Wu W.-L."/>
            <person name="Hsu J.-L."/>
            <person name="Lin Y.-F."/>
            <person name="Huang M.-D."/>
            <person name="Li C.-Y."/>
            <person name="Huang L."/>
            <person name="Wang Z.-W."/>
            <person name="Zhao X."/>
            <person name="Zhong W.-Y."/>
            <person name="Peng D.-H."/>
            <person name="Ahmad S."/>
            <person name="Lan S."/>
            <person name="Zhang J.-S."/>
            <person name="Tsai W.-C."/>
            <person name="Van De Peer Y."/>
            <person name="Liu Z.-J."/>
        </authorList>
    </citation>
    <scope>NUCLEOTIDE SEQUENCE</scope>
    <source>
        <strain evidence="1">CP</strain>
        <tissue evidence="1">Leaves</tissue>
    </source>
</reference>
<dbReference type="EMBL" id="JAUJYO010000022">
    <property type="protein sequence ID" value="KAK1282170.1"/>
    <property type="molecule type" value="Genomic_DNA"/>
</dbReference>
<comment type="caution">
    <text evidence="1">The sequence shown here is derived from an EMBL/GenBank/DDBJ whole genome shotgun (WGS) entry which is preliminary data.</text>
</comment>
<reference evidence="1" key="1">
    <citation type="journal article" date="2023" name="Nat. Commun.">
        <title>Diploid and tetraploid genomes of Acorus and the evolution of monocots.</title>
        <authorList>
            <person name="Ma L."/>
            <person name="Liu K.W."/>
            <person name="Li Z."/>
            <person name="Hsiao Y.Y."/>
            <person name="Qi Y."/>
            <person name="Fu T."/>
            <person name="Tang G.D."/>
            <person name="Zhang D."/>
            <person name="Sun W.H."/>
            <person name="Liu D.K."/>
            <person name="Li Y."/>
            <person name="Chen G.Z."/>
            <person name="Liu X.D."/>
            <person name="Liao X.Y."/>
            <person name="Jiang Y.T."/>
            <person name="Yu X."/>
            <person name="Hao Y."/>
            <person name="Huang J."/>
            <person name="Zhao X.W."/>
            <person name="Ke S."/>
            <person name="Chen Y.Y."/>
            <person name="Wu W.L."/>
            <person name="Hsu J.L."/>
            <person name="Lin Y.F."/>
            <person name="Huang M.D."/>
            <person name="Li C.Y."/>
            <person name="Huang L."/>
            <person name="Wang Z.W."/>
            <person name="Zhao X."/>
            <person name="Zhong W.Y."/>
            <person name="Peng D.H."/>
            <person name="Ahmad S."/>
            <person name="Lan S."/>
            <person name="Zhang J.S."/>
            <person name="Tsai W.C."/>
            <person name="Van de Peer Y."/>
            <person name="Liu Z.J."/>
        </authorList>
    </citation>
    <scope>NUCLEOTIDE SEQUENCE</scope>
    <source>
        <strain evidence="1">CP</strain>
    </source>
</reference>
<sequence length="79" mass="8614">MGPAKLIADHLLMEHVKMHKILPGTLTLSPDSCDLIIACTGSGGGVDLIVAESDENHVQCSWEAYGRLDAGRLPERSWW</sequence>
<dbReference type="AlphaFoldDB" id="A0AAV9BZZ9"/>
<proteinExistence type="predicted"/>
<accession>A0AAV9BZZ9</accession>
<organism evidence="1 2">
    <name type="scientific">Acorus calamus</name>
    <name type="common">Sweet flag</name>
    <dbReference type="NCBI Taxonomy" id="4465"/>
    <lineage>
        <taxon>Eukaryota</taxon>
        <taxon>Viridiplantae</taxon>
        <taxon>Streptophyta</taxon>
        <taxon>Embryophyta</taxon>
        <taxon>Tracheophyta</taxon>
        <taxon>Spermatophyta</taxon>
        <taxon>Magnoliopsida</taxon>
        <taxon>Liliopsida</taxon>
        <taxon>Acoraceae</taxon>
        <taxon>Acorus</taxon>
    </lineage>
</organism>
<keyword evidence="2" id="KW-1185">Reference proteome</keyword>
<evidence type="ECO:0000313" key="2">
    <source>
        <dbReference type="Proteomes" id="UP001180020"/>
    </source>
</evidence>
<name>A0AAV9BZZ9_ACOCL</name>
<protein>
    <submittedName>
        <fullName evidence="1">Uncharacterized protein</fullName>
    </submittedName>
</protein>